<feature type="compositionally biased region" description="Low complexity" evidence="1">
    <location>
        <begin position="292"/>
        <end position="302"/>
    </location>
</feature>
<dbReference type="InterPro" id="IPR007314">
    <property type="entry name" value="Cofac_haem-bd_dom"/>
</dbReference>
<organism evidence="3">
    <name type="scientific">Knufia peltigerae</name>
    <dbReference type="NCBI Taxonomy" id="1002370"/>
    <lineage>
        <taxon>Eukaryota</taxon>
        <taxon>Fungi</taxon>
        <taxon>Dikarya</taxon>
        <taxon>Ascomycota</taxon>
        <taxon>Pezizomycotina</taxon>
        <taxon>Eurotiomycetes</taxon>
        <taxon>Chaetothyriomycetidae</taxon>
        <taxon>Chaetothyriales</taxon>
        <taxon>Trichomeriaceae</taxon>
        <taxon>Knufia</taxon>
    </lineage>
</organism>
<protein>
    <recommendedName>
        <fullName evidence="2">Haem-binding uptake Tiki superfamily ChaN domain-containing protein</fullName>
    </recommendedName>
</protein>
<gene>
    <name evidence="3" type="ORF">H2204_007349</name>
</gene>
<dbReference type="Gene3D" id="1.10.8.760">
    <property type="entry name" value="Haem-binding uptake, Tiki superfamily, ChaN, domain 2"/>
    <property type="match status" value="1"/>
</dbReference>
<proteinExistence type="predicted"/>
<name>A0AA39CWX6_9EURO</name>
<feature type="domain" description="Haem-binding uptake Tiki superfamily ChaN" evidence="2">
    <location>
        <begin position="20"/>
        <end position="210"/>
    </location>
</feature>
<dbReference type="AlphaFoldDB" id="A0AA39CWX6"/>
<dbReference type="Gene3D" id="3.40.50.11550">
    <property type="match status" value="1"/>
</dbReference>
<comment type="caution">
    <text evidence="3">The sequence shown here is derived from an EMBL/GenBank/DDBJ whole genome shotgun (WGS) entry which is preliminary data.</text>
</comment>
<sequence>MPGKVIDLARGGELDQAAFVQRVAATERVLLGERHDSDADHVAERWLLQALQQRRPQGALVLEMIASERQPRLQRVQRWLDKGHQVEPQRLAELLDWDPRWPWTRYGGLVQFAVDSGIQLHGSNLSRADVNTLLVSSPEVVFPADGARQRLSAVVLAQHADAAPMLGGMLAVQHARDTRMAQVLMQSPAPALLVAGRWHVLRGTGVPGYLPAAEPALVIALASADEDVAGDDADLLWVVGDDIGLHLLPLLLFVHWVPTPPLLPPPEQDVRISLRLLAPAAPPQPVEELQSERPSQAQQSRAAEARKSPPPPRATAAPEGNLAASEKNGDGHQPLPVAPPAAATDARPAPASITAAPPAPDAPPADFQAGAASDHEVAAPAGHRMGQGQHQPRRPPAGIAPGAAQRTADAG</sequence>
<dbReference type="EMBL" id="JAPDRN010000049">
    <property type="protein sequence ID" value="KAJ9633200.1"/>
    <property type="molecule type" value="Genomic_DNA"/>
</dbReference>
<accession>A0AA39CWX6</accession>
<feature type="compositionally biased region" description="Low complexity" evidence="1">
    <location>
        <begin position="340"/>
        <end position="356"/>
    </location>
</feature>
<reference evidence="3" key="1">
    <citation type="submission" date="2022-10" db="EMBL/GenBank/DDBJ databases">
        <title>Culturing micro-colonial fungi from biological soil crusts in the Mojave desert and describing Neophaeococcomyces mojavensis, and introducing the new genera and species Taxawa tesnikishii.</title>
        <authorList>
            <person name="Kurbessoian T."/>
            <person name="Stajich J.E."/>
        </authorList>
    </citation>
    <scope>NUCLEOTIDE SEQUENCE</scope>
    <source>
        <strain evidence="3">TK_35</strain>
    </source>
</reference>
<evidence type="ECO:0000259" key="2">
    <source>
        <dbReference type="Pfam" id="PF04187"/>
    </source>
</evidence>
<evidence type="ECO:0000313" key="3">
    <source>
        <dbReference type="EMBL" id="KAJ9633200.1"/>
    </source>
</evidence>
<feature type="region of interest" description="Disordered" evidence="1">
    <location>
        <begin position="283"/>
        <end position="411"/>
    </location>
</feature>
<dbReference type="Pfam" id="PF04187">
    <property type="entry name" value="Cofac_haem_bdg"/>
    <property type="match status" value="1"/>
</dbReference>
<dbReference type="CDD" id="cd14727">
    <property type="entry name" value="ChanN-like"/>
    <property type="match status" value="1"/>
</dbReference>
<dbReference type="SUPFAM" id="SSF159501">
    <property type="entry name" value="EreA/ChaN-like"/>
    <property type="match status" value="1"/>
</dbReference>
<evidence type="ECO:0000256" key="1">
    <source>
        <dbReference type="SAM" id="MobiDB-lite"/>
    </source>
</evidence>